<evidence type="ECO:0000256" key="1">
    <source>
        <dbReference type="SAM" id="MobiDB-lite"/>
    </source>
</evidence>
<organism evidence="3 4">
    <name type="scientific">Aphanomyces stellatus</name>
    <dbReference type="NCBI Taxonomy" id="120398"/>
    <lineage>
        <taxon>Eukaryota</taxon>
        <taxon>Sar</taxon>
        <taxon>Stramenopiles</taxon>
        <taxon>Oomycota</taxon>
        <taxon>Saprolegniomycetes</taxon>
        <taxon>Saprolegniales</taxon>
        <taxon>Verrucalvaceae</taxon>
        <taxon>Aphanomyces</taxon>
    </lineage>
</organism>
<feature type="compositionally biased region" description="Low complexity" evidence="1">
    <location>
        <begin position="347"/>
        <end position="358"/>
    </location>
</feature>
<gene>
    <name evidence="3" type="primary">Aste57867_19960</name>
    <name evidence="2" type="ORF">As57867_019894</name>
    <name evidence="3" type="ORF">ASTE57867_19960</name>
</gene>
<reference evidence="3 4" key="1">
    <citation type="submission" date="2019-03" db="EMBL/GenBank/DDBJ databases">
        <authorList>
            <person name="Gaulin E."/>
            <person name="Dumas B."/>
        </authorList>
    </citation>
    <scope>NUCLEOTIDE SEQUENCE [LARGE SCALE GENOMIC DNA]</scope>
    <source>
        <strain evidence="3">CBS 568.67</strain>
    </source>
</reference>
<dbReference type="EMBL" id="CAADRA010006748">
    <property type="protein sequence ID" value="VFT96657.1"/>
    <property type="molecule type" value="Genomic_DNA"/>
</dbReference>
<feature type="compositionally biased region" description="Basic and acidic residues" evidence="1">
    <location>
        <begin position="149"/>
        <end position="162"/>
    </location>
</feature>
<dbReference type="Proteomes" id="UP000332933">
    <property type="component" value="Unassembled WGS sequence"/>
</dbReference>
<sequence length="729" mass="81857">MPVIHSASVPRLPLEDASLTLASVTELVKDMQKEHETQLAKERQLVVQQVLHSLETKGLLKKAGGDDDDRRARRKATKQSILDKRLRSLLNHSLSESGLQYPHVVPESSRPTTSDVKPQVRPLVLERQEETDQPMAARQVHEKRRQRKRDNAVRRLRENPLHEEEDTASSPPPKSRATVRADEDDGGVVEPILMSSKRSSKMDKKTWVILEQSKKLLQAAKEKGYKPGEVAPKPHLSALMMHDSERQSQAKDALEEITDTAPNEVRDELESAVAFAQSGEDGAEANDCNNQPNSNNESYQLSLLEPFPTSYNTENSDKAWENELARQILSLYATSMTSKKQQKQKRQQQSQQASASSSTHTGDDLEPPSPTKSDAGITRRRRQTNRLPSLDPDRKKRIQHIQDSWQPSHLENGKVVLCLPKIPKPIWFAGTGIVMATWCVLAMPSTEAKLANHPDPFSEGALCKHKLCNELRKLEHNFEFEQYLAVVEALMMSRVRAKRGAPVDDLDLKLWKQLVITANAFASRAIDFKKYPMALALVKKTEAILDDSSLLVGPVRTELLAYISDTYAYYYYSRDKASAGITYISKAHVVHAKHSEWSHLAKCKLHMATLLSKLQQHHEAVLQLELILALVEEAKLEEGGGGASAQKLCMVAVCYNNLALEQLHLKDVDGAATSCQNARRLARLCLSYSNRWLSQFEQTNKAVIRAMATIMGDQGELDMEMVMKFDIEA</sequence>
<accession>A0A485LEF6</accession>
<protein>
    <submittedName>
        <fullName evidence="3">Aste57867_19960 protein</fullName>
    </submittedName>
</protein>
<dbReference type="EMBL" id="VJMH01006725">
    <property type="protein sequence ID" value="KAF0688444.1"/>
    <property type="molecule type" value="Genomic_DNA"/>
</dbReference>
<dbReference type="OrthoDB" id="201140at2759"/>
<name>A0A485LEF6_9STRA</name>
<evidence type="ECO:0000313" key="4">
    <source>
        <dbReference type="Proteomes" id="UP000332933"/>
    </source>
</evidence>
<feature type="region of interest" description="Disordered" evidence="1">
    <location>
        <begin position="125"/>
        <end position="185"/>
    </location>
</feature>
<feature type="region of interest" description="Disordered" evidence="1">
    <location>
        <begin position="336"/>
        <end position="396"/>
    </location>
</feature>
<keyword evidence="4" id="KW-1185">Reference proteome</keyword>
<feature type="region of interest" description="Disordered" evidence="1">
    <location>
        <begin position="100"/>
        <end position="119"/>
    </location>
</feature>
<dbReference type="AlphaFoldDB" id="A0A485LEF6"/>
<evidence type="ECO:0000313" key="3">
    <source>
        <dbReference type="EMBL" id="VFT96657.1"/>
    </source>
</evidence>
<reference evidence="2" key="2">
    <citation type="submission" date="2019-06" db="EMBL/GenBank/DDBJ databases">
        <title>Genomics analysis of Aphanomyces spp. identifies a new class of oomycete effector associated with host adaptation.</title>
        <authorList>
            <person name="Gaulin E."/>
        </authorList>
    </citation>
    <scope>NUCLEOTIDE SEQUENCE</scope>
    <source>
        <strain evidence="2">CBS 578.67</strain>
    </source>
</reference>
<proteinExistence type="predicted"/>
<evidence type="ECO:0000313" key="2">
    <source>
        <dbReference type="EMBL" id="KAF0688444.1"/>
    </source>
</evidence>
<feature type="region of interest" description="Disordered" evidence="1">
    <location>
        <begin position="60"/>
        <end position="80"/>
    </location>
</feature>